<dbReference type="PROSITE" id="PS51387">
    <property type="entry name" value="FAD_PCMH"/>
    <property type="match status" value="1"/>
</dbReference>
<dbReference type="AlphaFoldDB" id="A0A2K9N7K2"/>
<dbReference type="Pfam" id="PF02913">
    <property type="entry name" value="FAD-oxidase_C"/>
    <property type="match status" value="1"/>
</dbReference>
<dbReference type="Gene3D" id="3.30.300.330">
    <property type="match status" value="1"/>
</dbReference>
<dbReference type="FunFam" id="1.10.45.10:FF:000001">
    <property type="entry name" value="D-lactate dehydrogenase mitochondrial"/>
    <property type="match status" value="1"/>
</dbReference>
<dbReference type="KEGG" id="ncb:C0V82_01430"/>
<dbReference type="PANTHER" id="PTHR46568">
    <property type="entry name" value="ALKYLDIHYDROXYACETONEPHOSPHATE SYNTHASE, PEROXISOMAL"/>
    <property type="match status" value="1"/>
</dbReference>
<gene>
    <name evidence="8" type="ORF">C0V82_01430</name>
</gene>
<evidence type="ECO:0000313" key="8">
    <source>
        <dbReference type="EMBL" id="AUN29059.1"/>
    </source>
</evidence>
<evidence type="ECO:0000256" key="2">
    <source>
        <dbReference type="ARBA" id="ARBA00008000"/>
    </source>
</evidence>
<dbReference type="InterPro" id="IPR016164">
    <property type="entry name" value="FAD-linked_Oxase-like_C"/>
</dbReference>
<dbReference type="Proteomes" id="UP000234752">
    <property type="component" value="Chromosome eg_1"/>
</dbReference>
<dbReference type="OrthoDB" id="9811557at2"/>
<dbReference type="InterPro" id="IPR036318">
    <property type="entry name" value="FAD-bd_PCMH-like_sf"/>
</dbReference>
<sequence length="466" mass="50901">MTIATQLAERIGHDKVLGDAETLRARRYDQWCVKHLRYWRGEHVPAPGIVVRPESVSDVRQVLLFANEHHIPLIPFGLGSGVCGGVEPTPEAILLDMGGMASVRFIDETNLLASFDAGMNGLLAEETVASHGLTIGHWPQSIGISSVGGWVSTRASGQFSTAYGNIEDMIYAVEAVMPDGNVVTLGKAPRAAAGPDLRHLLMGAEGTMGVVTGVTLSLRRAAPFRQCSVFYAKDMEAGFEVQRRIIQADWKPPVMRQYDGREVRRLFKDFQRDGQSMLLMVHEGPRERVEAEMPAIAAIAAAAGLEPGDPAAAEQWLTRRNHVPTWQDMFERGYVADTAEISGTWTQIGDIYNDVIRDLNGVDGVINASAHSSHVYRSGINLYFSFAATFEDTARMEPAYFECWRRIMEATARHGGGVAHHHGAGRLRKPYLAHDLGAGGVALLRRLKAAMDPNGIMNPGNLLPDA</sequence>
<evidence type="ECO:0000256" key="1">
    <source>
        <dbReference type="ARBA" id="ARBA00001974"/>
    </source>
</evidence>
<dbReference type="InterPro" id="IPR016166">
    <property type="entry name" value="FAD-bd_PCMH"/>
</dbReference>
<evidence type="ECO:0000256" key="7">
    <source>
        <dbReference type="PIRSR" id="PIRSR625650-4"/>
    </source>
</evidence>
<accession>A0A2K9N7K2</accession>
<dbReference type="PANTHER" id="PTHR46568:SF1">
    <property type="entry name" value="ALKYLDIHYDROXYACETONEPHOSPHATE SYNTHASE, PEROXISOMAL"/>
    <property type="match status" value="1"/>
</dbReference>
<dbReference type="GO" id="GO:0008610">
    <property type="term" value="P:lipid biosynthetic process"/>
    <property type="evidence" value="ECO:0007669"/>
    <property type="project" value="InterPro"/>
</dbReference>
<evidence type="ECO:0000256" key="5">
    <source>
        <dbReference type="PIRSR" id="PIRSR625650-1"/>
    </source>
</evidence>
<comment type="cofactor">
    <cofactor evidence="1 6">
        <name>FAD</name>
        <dbReference type="ChEBI" id="CHEBI:57692"/>
    </cofactor>
</comment>
<evidence type="ECO:0000313" key="9">
    <source>
        <dbReference type="Proteomes" id="UP000234752"/>
    </source>
</evidence>
<feature type="binding site" evidence="6">
    <location>
        <begin position="205"/>
        <end position="211"/>
    </location>
    <ligand>
        <name>FAD</name>
        <dbReference type="ChEBI" id="CHEBI:57692"/>
    </ligand>
</feature>
<comment type="similarity">
    <text evidence="2">Belongs to the FAD-binding oxidoreductase/transferase type 4 family.</text>
</comment>
<dbReference type="Gene3D" id="1.10.45.10">
    <property type="entry name" value="Vanillyl-alcohol Oxidase, Chain A, domain 4"/>
    <property type="match status" value="1"/>
</dbReference>
<dbReference type="EMBL" id="CP025611">
    <property type="protein sequence ID" value="AUN29059.1"/>
    <property type="molecule type" value="Genomic_DNA"/>
</dbReference>
<keyword evidence="3" id="KW-0285">Flavoprotein</keyword>
<evidence type="ECO:0000256" key="6">
    <source>
        <dbReference type="PIRSR" id="PIRSR625650-3"/>
    </source>
</evidence>
<feature type="active site" description="Proton donor/acceptor" evidence="5">
    <location>
        <position position="383"/>
    </location>
</feature>
<dbReference type="GO" id="GO:0071949">
    <property type="term" value="F:FAD binding"/>
    <property type="evidence" value="ECO:0007669"/>
    <property type="project" value="InterPro"/>
</dbReference>
<dbReference type="Pfam" id="PF01565">
    <property type="entry name" value="FAD_binding_4"/>
    <property type="match status" value="1"/>
</dbReference>
<evidence type="ECO:0000256" key="3">
    <source>
        <dbReference type="ARBA" id="ARBA00022630"/>
    </source>
</evidence>
<dbReference type="SUPFAM" id="SSF55103">
    <property type="entry name" value="FAD-linked oxidases, C-terminal domain"/>
    <property type="match status" value="1"/>
</dbReference>
<feature type="site" description="Important for enzyme activity" evidence="7">
    <location>
        <position position="256"/>
    </location>
</feature>
<dbReference type="InterPro" id="IPR016169">
    <property type="entry name" value="FAD-bd_PCMH_sub2"/>
</dbReference>
<dbReference type="Gene3D" id="3.30.465.10">
    <property type="match status" value="1"/>
</dbReference>
<organism evidence="8 9">
    <name type="scientific">Niveispirillum cyanobacteriorum</name>
    <dbReference type="NCBI Taxonomy" id="1612173"/>
    <lineage>
        <taxon>Bacteria</taxon>
        <taxon>Pseudomonadati</taxon>
        <taxon>Pseudomonadota</taxon>
        <taxon>Alphaproteobacteria</taxon>
        <taxon>Rhodospirillales</taxon>
        <taxon>Azospirillaceae</taxon>
        <taxon>Niveispirillum</taxon>
    </lineage>
</organism>
<dbReference type="RefSeq" id="WP_102110809.1">
    <property type="nucleotide sequence ID" value="NZ_BMGN01000004.1"/>
</dbReference>
<dbReference type="SUPFAM" id="SSF56176">
    <property type="entry name" value="FAD-binding/transporter-associated domain-like"/>
    <property type="match status" value="1"/>
</dbReference>
<evidence type="ECO:0000256" key="4">
    <source>
        <dbReference type="ARBA" id="ARBA00022827"/>
    </source>
</evidence>
<feature type="binding site" evidence="6">
    <location>
        <begin position="153"/>
        <end position="156"/>
    </location>
    <ligand>
        <name>FAD</name>
        <dbReference type="ChEBI" id="CHEBI:57692"/>
    </ligand>
</feature>
<dbReference type="InterPro" id="IPR004113">
    <property type="entry name" value="FAD-bd_oxidored_4_C"/>
</dbReference>
<reference evidence="8 9" key="1">
    <citation type="submission" date="2017-12" db="EMBL/GenBank/DDBJ databases">
        <title>Genomes of bacteria within cyanobacterial aggregates.</title>
        <authorList>
            <person name="Cai H."/>
        </authorList>
    </citation>
    <scope>NUCLEOTIDE SEQUENCE [LARGE SCALE GENOMIC DNA]</scope>
    <source>
        <strain evidence="8 9">TH16</strain>
    </source>
</reference>
<keyword evidence="9" id="KW-1185">Reference proteome</keyword>
<name>A0A2K9N7K2_9PROT</name>
<keyword evidence="4 6" id="KW-0274">FAD</keyword>
<protein>
    <submittedName>
        <fullName evidence="8">Uncharacterized protein</fullName>
    </submittedName>
</protein>
<dbReference type="GO" id="GO:0008609">
    <property type="term" value="F:alkylglycerone-phosphate synthase activity"/>
    <property type="evidence" value="ECO:0007669"/>
    <property type="project" value="InterPro"/>
</dbReference>
<dbReference type="InterPro" id="IPR006094">
    <property type="entry name" value="Oxid_FAD_bind_N"/>
</dbReference>
<proteinExistence type="inferred from homology"/>
<dbReference type="InterPro" id="IPR025650">
    <property type="entry name" value="Alkyl-DHAP_Synthase"/>
</dbReference>
<dbReference type="InterPro" id="IPR016171">
    <property type="entry name" value="Vanillyl_alc_oxidase_C-sub2"/>
</dbReference>